<feature type="binding site" evidence="9">
    <location>
        <position position="182"/>
    </location>
    <ligand>
        <name>S-adenosyl-L-methionine</name>
        <dbReference type="ChEBI" id="CHEBI:59789"/>
    </ligand>
</feature>
<evidence type="ECO:0000256" key="8">
    <source>
        <dbReference type="ARBA" id="ARBA00060767"/>
    </source>
</evidence>
<reference evidence="13 14" key="2">
    <citation type="submission" date="2015-03" db="EMBL/GenBank/DDBJ databases">
        <authorList>
            <consortium name="Pathogen Informatics"/>
        </authorList>
    </citation>
    <scope>NUCLEOTIDE SEQUENCE [LARGE SCALE GENOMIC DNA]</scope>
    <source>
        <strain evidence="13">K00500041</strain>
        <strain evidence="11 14">M09401471</strain>
    </source>
</reference>
<dbReference type="EMBL" id="CSAE01000288">
    <property type="protein sequence ID" value="COW03553.1"/>
    <property type="molecule type" value="Genomic_DNA"/>
</dbReference>
<dbReference type="InterPro" id="IPR029063">
    <property type="entry name" value="SAM-dependent_MTases_sf"/>
</dbReference>
<dbReference type="FunFam" id="3.40.50.150:FF:000035">
    <property type="entry name" value="tRNA (guanine-N(7)-)-methyltransferase"/>
    <property type="match status" value="1"/>
</dbReference>
<dbReference type="Pfam" id="PF02390">
    <property type="entry name" value="Methyltransf_4"/>
    <property type="match status" value="1"/>
</dbReference>
<dbReference type="AlphaFoldDB" id="A0A0U0RGG6"/>
<feature type="binding site" evidence="9">
    <location>
        <begin position="255"/>
        <end position="258"/>
    </location>
    <ligand>
        <name>substrate</name>
    </ligand>
</feature>
<evidence type="ECO:0000313" key="13">
    <source>
        <dbReference type="Proteomes" id="UP000038802"/>
    </source>
</evidence>
<dbReference type="EMBL" id="CSAJ01000019">
    <property type="protein sequence ID" value="COV47169.1"/>
    <property type="molecule type" value="Genomic_DNA"/>
</dbReference>
<gene>
    <name evidence="9 12" type="primary">trmB</name>
    <name evidence="12" type="ORF">ERS007703_02582</name>
    <name evidence="11" type="ORF">ERS007720_00295</name>
</gene>
<evidence type="ECO:0000313" key="11">
    <source>
        <dbReference type="EMBL" id="COV47169.1"/>
    </source>
</evidence>
<dbReference type="Proteomes" id="UP000044938">
    <property type="component" value="Unassembled WGS sequence"/>
</dbReference>
<comment type="function">
    <text evidence="2 9">Catalyzes the formation of N(7)-methylguanine at position 46 (m7G46) in tRNA.</text>
</comment>
<evidence type="ECO:0000256" key="9">
    <source>
        <dbReference type="HAMAP-Rule" id="MF_01057"/>
    </source>
</evidence>
<evidence type="ECO:0000256" key="5">
    <source>
        <dbReference type="ARBA" id="ARBA00022691"/>
    </source>
</evidence>
<sequence>MSATRRRQLLGINLDQGRLRRALMVHHGQMHAQPGVGLRPDTPVASGQLPSTSIRSRRSGISKAQRETWERLWPELGLLALPQSPRGTPVDTRAWFGRDAPVVLEIGSGSGTSTLAMAKAEPHVDVIAVDVYRRGLAQLLCAIDKVGSDGINIRLILGNAVDVLQHLIAPDSLCGVRVFFPDPWPKARHHKRRLLQPATMALIADRLVPSGVLHAATDHPGYAEHIAAAGDAEPRLVRVDPDTELLPISVVRPATKYERKAQLGGGAVIELLWKKHGCSERDLKIR</sequence>
<dbReference type="NCBIfam" id="TIGR00091">
    <property type="entry name" value="tRNA (guanosine(46)-N7)-methyltransferase TrmB"/>
    <property type="match status" value="1"/>
</dbReference>
<name>A0A0U0RGG6_MYCTX</name>
<evidence type="ECO:0000256" key="10">
    <source>
        <dbReference type="SAM" id="MobiDB-lite"/>
    </source>
</evidence>
<evidence type="ECO:0000313" key="12">
    <source>
        <dbReference type="EMBL" id="COW03553.1"/>
    </source>
</evidence>
<organism evidence="12 13">
    <name type="scientific">Mycobacterium tuberculosis</name>
    <dbReference type="NCBI Taxonomy" id="1773"/>
    <lineage>
        <taxon>Bacteria</taxon>
        <taxon>Bacillati</taxon>
        <taxon>Actinomycetota</taxon>
        <taxon>Actinomycetes</taxon>
        <taxon>Mycobacteriales</taxon>
        <taxon>Mycobacteriaceae</taxon>
        <taxon>Mycobacterium</taxon>
        <taxon>Mycobacterium tuberculosis complex</taxon>
    </lineage>
</organism>
<dbReference type="InterPro" id="IPR055361">
    <property type="entry name" value="tRNA_methyltr_TrmB_bact"/>
</dbReference>
<keyword evidence="5 9" id="KW-0949">S-adenosyl-L-methionine</keyword>
<keyword evidence="6 9" id="KW-0819">tRNA processing</keyword>
<evidence type="ECO:0000256" key="2">
    <source>
        <dbReference type="ARBA" id="ARBA00003015"/>
    </source>
</evidence>
<feature type="binding site" evidence="9">
    <location>
        <position position="105"/>
    </location>
    <ligand>
        <name>S-adenosyl-L-methionine</name>
        <dbReference type="ChEBI" id="CHEBI:59789"/>
    </ligand>
</feature>
<comment type="similarity">
    <text evidence="8 9">Belongs to the class I-like SAM-binding methyltransferase superfamily. TrmB family.</text>
</comment>
<dbReference type="CDD" id="cd02440">
    <property type="entry name" value="AdoMet_MTases"/>
    <property type="match status" value="1"/>
</dbReference>
<evidence type="ECO:0000256" key="7">
    <source>
        <dbReference type="ARBA" id="ARBA00060552"/>
    </source>
</evidence>
<comment type="caution">
    <text evidence="9">Lacks conserved residue(s) required for the propagation of feature annotation.</text>
</comment>
<dbReference type="GO" id="GO:0008176">
    <property type="term" value="F:tRNA (guanine(46)-N7)-methyltransferase activity"/>
    <property type="evidence" value="ECO:0007669"/>
    <property type="project" value="UniProtKB-UniRule"/>
</dbReference>
<evidence type="ECO:0000313" key="14">
    <source>
        <dbReference type="Proteomes" id="UP000044938"/>
    </source>
</evidence>
<evidence type="ECO:0000256" key="4">
    <source>
        <dbReference type="ARBA" id="ARBA00022679"/>
    </source>
</evidence>
<feature type="binding site" evidence="9">
    <location>
        <position position="218"/>
    </location>
    <ligand>
        <name>substrate</name>
    </ligand>
</feature>
<proteinExistence type="inferred from homology"/>
<comment type="catalytic activity">
    <reaction evidence="1 9">
        <text>guanosine(46) in tRNA + S-adenosyl-L-methionine = N(7)-methylguanosine(46) in tRNA + S-adenosyl-L-homocysteine</text>
        <dbReference type="Rhea" id="RHEA:42708"/>
        <dbReference type="Rhea" id="RHEA-COMP:10188"/>
        <dbReference type="Rhea" id="RHEA-COMP:10189"/>
        <dbReference type="ChEBI" id="CHEBI:57856"/>
        <dbReference type="ChEBI" id="CHEBI:59789"/>
        <dbReference type="ChEBI" id="CHEBI:74269"/>
        <dbReference type="ChEBI" id="CHEBI:74480"/>
        <dbReference type="EC" id="2.1.1.33"/>
    </reaction>
</comment>
<feature type="binding site" evidence="9">
    <location>
        <position position="130"/>
    </location>
    <ligand>
        <name>S-adenosyl-L-methionine</name>
        <dbReference type="ChEBI" id="CHEBI:59789"/>
    </ligand>
</feature>
<feature type="region of interest" description="Disordered" evidence="10">
    <location>
        <begin position="35"/>
        <end position="60"/>
    </location>
</feature>
<dbReference type="Gene3D" id="3.40.50.150">
    <property type="entry name" value="Vaccinia Virus protein VP39"/>
    <property type="match status" value="1"/>
</dbReference>
<dbReference type="SUPFAM" id="SSF53335">
    <property type="entry name" value="S-adenosyl-L-methionine-dependent methyltransferases"/>
    <property type="match status" value="1"/>
</dbReference>
<evidence type="ECO:0000256" key="1">
    <source>
        <dbReference type="ARBA" id="ARBA00000142"/>
    </source>
</evidence>
<dbReference type="InterPro" id="IPR003358">
    <property type="entry name" value="tRNA_(Gua-N-7)_MeTrfase_Trmb"/>
</dbReference>
<accession>A0A0U0RGG6</accession>
<feature type="binding site" evidence="9">
    <location>
        <position position="186"/>
    </location>
    <ligand>
        <name>substrate</name>
    </ligand>
</feature>
<dbReference type="HAMAP" id="MF_01057">
    <property type="entry name" value="tRNA_methyltr_TrmB"/>
    <property type="match status" value="1"/>
</dbReference>
<dbReference type="PANTHER" id="PTHR23417">
    <property type="entry name" value="3-DEOXY-D-MANNO-OCTULOSONIC-ACID TRANSFERASE/TRNA GUANINE-N 7 - -METHYLTRANSFERASE"/>
    <property type="match status" value="1"/>
</dbReference>
<dbReference type="Proteomes" id="UP000038802">
    <property type="component" value="Unassembled WGS sequence"/>
</dbReference>
<keyword evidence="3 9" id="KW-0489">Methyltransferase</keyword>
<dbReference type="PROSITE" id="PS51625">
    <property type="entry name" value="SAM_MT_TRMB"/>
    <property type="match status" value="1"/>
</dbReference>
<dbReference type="EC" id="2.1.1.33" evidence="9"/>
<reference evidence="12" key="1">
    <citation type="submission" date="2015-03" db="EMBL/GenBank/DDBJ databases">
        <authorList>
            <person name="Murphy D."/>
        </authorList>
    </citation>
    <scope>NUCLEOTIDE SEQUENCE [LARGE SCALE GENOMIC DNA]</scope>
    <source>
        <strain evidence="12">K00500041</strain>
    </source>
</reference>
<dbReference type="STRING" id="115862.BBG46_01215"/>
<dbReference type="PANTHER" id="PTHR23417:SF14">
    <property type="entry name" value="PENTACOTRIPEPTIDE-REPEAT REGION OF PRORP DOMAIN-CONTAINING PROTEIN"/>
    <property type="match status" value="1"/>
</dbReference>
<comment type="pathway">
    <text evidence="7 9">tRNA modification; N(7)-methylguanine-tRNA biosynthesis.</text>
</comment>
<keyword evidence="4 9" id="KW-0808">Transferase</keyword>
<evidence type="ECO:0000256" key="3">
    <source>
        <dbReference type="ARBA" id="ARBA00022603"/>
    </source>
</evidence>
<protein>
    <recommendedName>
        <fullName evidence="9">tRNA (guanine-N(7)-)-methyltransferase</fullName>
        <ecNumber evidence="9">2.1.1.33</ecNumber>
    </recommendedName>
    <alternativeName>
        <fullName evidence="9">tRNA (guanine(46)-N(7))-methyltransferase</fullName>
    </alternativeName>
    <alternativeName>
        <fullName evidence="9">tRNA(m7G46)-methyltransferase</fullName>
    </alternativeName>
</protein>
<dbReference type="GO" id="GO:0043527">
    <property type="term" value="C:tRNA methyltransferase complex"/>
    <property type="evidence" value="ECO:0007669"/>
    <property type="project" value="TreeGrafter"/>
</dbReference>
<dbReference type="UniPathway" id="UPA00989"/>
<feature type="binding site" evidence="9">
    <location>
        <position position="159"/>
    </location>
    <ligand>
        <name>S-adenosyl-L-methionine</name>
        <dbReference type="ChEBI" id="CHEBI:59789"/>
    </ligand>
</feature>
<evidence type="ECO:0000256" key="6">
    <source>
        <dbReference type="ARBA" id="ARBA00022694"/>
    </source>
</evidence>